<evidence type="ECO:0000256" key="6">
    <source>
        <dbReference type="RuleBase" id="RU364113"/>
    </source>
</evidence>
<dbReference type="NCBIfam" id="TIGR01933">
    <property type="entry name" value="hflK"/>
    <property type="match status" value="1"/>
</dbReference>
<accession>A0A1V4SLC6</accession>
<dbReference type="PANTHER" id="PTHR43327:SF2">
    <property type="entry name" value="MODULATOR OF FTSH PROTEASE HFLK"/>
    <property type="match status" value="1"/>
</dbReference>
<keyword evidence="5 6" id="KW-0472">Membrane</keyword>
<dbReference type="EMBL" id="MZGX01000010">
    <property type="protein sequence ID" value="OPX44296.1"/>
    <property type="molecule type" value="Genomic_DNA"/>
</dbReference>
<evidence type="ECO:0000313" key="9">
    <source>
        <dbReference type="Proteomes" id="UP000191554"/>
    </source>
</evidence>
<comment type="subunit">
    <text evidence="6">HflC and HflK may interact to form a multimeric complex.</text>
</comment>
<proteinExistence type="inferred from homology"/>
<name>A0A1V4SLC6_RUMHU</name>
<dbReference type="STRING" id="48256.CLHUN_18510"/>
<comment type="similarity">
    <text evidence="2 6">Belongs to the band 7/mec-2 family. HflK subfamily.</text>
</comment>
<dbReference type="InterPro" id="IPR010201">
    <property type="entry name" value="HflK"/>
</dbReference>
<dbReference type="Gene3D" id="3.30.479.30">
    <property type="entry name" value="Band 7 domain"/>
    <property type="match status" value="1"/>
</dbReference>
<dbReference type="OrthoDB" id="9779595at2"/>
<dbReference type="InterPro" id="IPR036013">
    <property type="entry name" value="Band_7/SPFH_dom_sf"/>
</dbReference>
<evidence type="ECO:0000313" key="8">
    <source>
        <dbReference type="EMBL" id="OPX44296.1"/>
    </source>
</evidence>
<evidence type="ECO:0000256" key="5">
    <source>
        <dbReference type="ARBA" id="ARBA00023136"/>
    </source>
</evidence>
<organism evidence="8 9">
    <name type="scientific">Ruminiclostridium hungatei</name>
    <name type="common">Clostridium hungatei</name>
    <dbReference type="NCBI Taxonomy" id="48256"/>
    <lineage>
        <taxon>Bacteria</taxon>
        <taxon>Bacillati</taxon>
        <taxon>Bacillota</taxon>
        <taxon>Clostridia</taxon>
        <taxon>Eubacteriales</taxon>
        <taxon>Oscillospiraceae</taxon>
        <taxon>Ruminiclostridium</taxon>
    </lineage>
</organism>
<dbReference type="CDD" id="cd03404">
    <property type="entry name" value="SPFH_HflK"/>
    <property type="match status" value="1"/>
</dbReference>
<sequence>MKEKNDSIIEQSLKTASIYIKIIAIIVIFGVLLSGVTFVQSGEVAIVLRFGRLVGDIPAEQVLQPGIHFSLPFLIDKVVRIPVQKVQEVKVDGLYTYGNIRDITKTGYALTGDNNIVLLEAVLKYKITDPVRYTLDVEQPVDNLKELATSSLTRKISSMSVDRILTDQKKELAGEVLEDTQKQADRIGMGVQLVALEITGLHPPGEVKDAFDLVTSTNVKNETLIQEAKRYREKVIPEAVAERDSMIQGAKSYKLERVAQANSDVSQFYGVLDEYRRNPLIVHERLYREKVEKIMEKVADTVLVPKGEQGENIILP</sequence>
<dbReference type="Pfam" id="PF01145">
    <property type="entry name" value="Band_7"/>
    <property type="match status" value="1"/>
</dbReference>
<reference evidence="8 9" key="1">
    <citation type="submission" date="2017-03" db="EMBL/GenBank/DDBJ databases">
        <title>Genome sequence of Clostridium hungatei DSM 14427.</title>
        <authorList>
            <person name="Poehlein A."/>
            <person name="Daniel R."/>
        </authorList>
    </citation>
    <scope>NUCLEOTIDE SEQUENCE [LARGE SCALE GENOMIC DNA]</scope>
    <source>
        <strain evidence="8 9">DSM 14427</strain>
    </source>
</reference>
<evidence type="ECO:0000256" key="2">
    <source>
        <dbReference type="ARBA" id="ARBA00006971"/>
    </source>
</evidence>
<evidence type="ECO:0000256" key="1">
    <source>
        <dbReference type="ARBA" id="ARBA00004370"/>
    </source>
</evidence>
<evidence type="ECO:0000259" key="7">
    <source>
        <dbReference type="SMART" id="SM00244"/>
    </source>
</evidence>
<comment type="function">
    <text evidence="6">HflC and HflK could encode or regulate a protease.</text>
</comment>
<feature type="domain" description="Band 7" evidence="7">
    <location>
        <begin position="34"/>
        <end position="215"/>
    </location>
</feature>
<keyword evidence="8" id="KW-0645">Protease</keyword>
<evidence type="ECO:0000256" key="3">
    <source>
        <dbReference type="ARBA" id="ARBA00022692"/>
    </source>
</evidence>
<dbReference type="InterPro" id="IPR050710">
    <property type="entry name" value="Band7/mec-2_domain"/>
</dbReference>
<dbReference type="RefSeq" id="WP_080064289.1">
    <property type="nucleotide sequence ID" value="NZ_MZGX01000010.1"/>
</dbReference>
<dbReference type="SMART" id="SM00244">
    <property type="entry name" value="PHB"/>
    <property type="match status" value="1"/>
</dbReference>
<comment type="caution">
    <text evidence="8">The sequence shown here is derived from an EMBL/GenBank/DDBJ whole genome shotgun (WGS) entry which is preliminary data.</text>
</comment>
<protein>
    <recommendedName>
        <fullName evidence="6">Protein HflK</fullName>
    </recommendedName>
</protein>
<evidence type="ECO:0000256" key="4">
    <source>
        <dbReference type="ARBA" id="ARBA00022989"/>
    </source>
</evidence>
<keyword evidence="8" id="KW-0378">Hydrolase</keyword>
<dbReference type="Proteomes" id="UP000191554">
    <property type="component" value="Unassembled WGS sequence"/>
</dbReference>
<keyword evidence="3 6" id="KW-0812">Transmembrane</keyword>
<dbReference type="GO" id="GO:0006508">
    <property type="term" value="P:proteolysis"/>
    <property type="evidence" value="ECO:0007669"/>
    <property type="project" value="UniProtKB-KW"/>
</dbReference>
<keyword evidence="4 6" id="KW-1133">Transmembrane helix</keyword>
<dbReference type="PANTHER" id="PTHR43327">
    <property type="entry name" value="STOMATIN-LIKE PROTEIN 2, MITOCHONDRIAL"/>
    <property type="match status" value="1"/>
</dbReference>
<dbReference type="InterPro" id="IPR001107">
    <property type="entry name" value="Band_7"/>
</dbReference>
<dbReference type="AlphaFoldDB" id="A0A1V4SLC6"/>
<dbReference type="GO" id="GO:0008233">
    <property type="term" value="F:peptidase activity"/>
    <property type="evidence" value="ECO:0007669"/>
    <property type="project" value="UniProtKB-KW"/>
</dbReference>
<dbReference type="GO" id="GO:0016020">
    <property type="term" value="C:membrane"/>
    <property type="evidence" value="ECO:0007669"/>
    <property type="project" value="UniProtKB-SubCell"/>
</dbReference>
<gene>
    <name evidence="8" type="primary">hflK_2</name>
    <name evidence="8" type="ORF">CLHUN_18510</name>
</gene>
<feature type="transmembrane region" description="Helical" evidence="6">
    <location>
        <begin position="18"/>
        <end position="39"/>
    </location>
</feature>
<keyword evidence="9" id="KW-1185">Reference proteome</keyword>
<dbReference type="SUPFAM" id="SSF117892">
    <property type="entry name" value="Band 7/SPFH domain"/>
    <property type="match status" value="1"/>
</dbReference>
<comment type="subcellular location">
    <subcellularLocation>
        <location evidence="1 6">Membrane</location>
    </subcellularLocation>
</comment>